<dbReference type="GeneID" id="82255692"/>
<dbReference type="AlphaFoldDB" id="A0A1H6RKS2"/>
<dbReference type="GO" id="GO:0005737">
    <property type="term" value="C:cytoplasm"/>
    <property type="evidence" value="ECO:0007669"/>
    <property type="project" value="UniProtKB-SubCell"/>
</dbReference>
<sequence>MEENKIKYLSLEQAKNKLEHFCAYQDRCHAEVVTKLYNLKVTPSLHDEVIVHLIEHKFLNEERFACSFARGKHRISGWGKNRILGELKLRKISSFLIKKAMLEITDEMYFETLDRIAAQKWNSLTDTDITKKTQKLIGYLHRKGYEMEYITDKIEELKNIS</sequence>
<reference evidence="7 8" key="1">
    <citation type="submission" date="2016-10" db="EMBL/GenBank/DDBJ databases">
        <authorList>
            <person name="de Groot N.N."/>
        </authorList>
    </citation>
    <scope>NUCLEOTIDE SEQUENCE [LARGE SCALE GENOMIC DNA]</scope>
    <source>
        <strain evidence="7 8">DSM 23048</strain>
    </source>
</reference>
<evidence type="ECO:0000256" key="1">
    <source>
        <dbReference type="ARBA" id="ARBA00004496"/>
    </source>
</evidence>
<evidence type="ECO:0000259" key="6">
    <source>
        <dbReference type="Pfam" id="PF21981"/>
    </source>
</evidence>
<comment type="subcellular location">
    <subcellularLocation>
        <location evidence="1">Cytoplasm</location>
    </subcellularLocation>
</comment>
<name>A0A1H6RKS2_9FLAO</name>
<dbReference type="Gene3D" id="1.10.10.10">
    <property type="entry name" value="Winged helix-like DNA-binding domain superfamily/Winged helix DNA-binding domain"/>
    <property type="match status" value="3"/>
</dbReference>
<organism evidence="7 8">
    <name type="scientific">Myroides marinus</name>
    <dbReference type="NCBI Taxonomy" id="703342"/>
    <lineage>
        <taxon>Bacteria</taxon>
        <taxon>Pseudomonadati</taxon>
        <taxon>Bacteroidota</taxon>
        <taxon>Flavobacteriia</taxon>
        <taxon>Flavobacteriales</taxon>
        <taxon>Flavobacteriaceae</taxon>
        <taxon>Myroides</taxon>
    </lineage>
</organism>
<protein>
    <recommendedName>
        <fullName evidence="3">Regulatory protein RecX</fullName>
    </recommendedName>
</protein>
<feature type="domain" description="RecX second three-helical" evidence="5">
    <location>
        <begin position="60"/>
        <end position="101"/>
    </location>
</feature>
<evidence type="ECO:0000313" key="8">
    <source>
        <dbReference type="Proteomes" id="UP000183077"/>
    </source>
</evidence>
<dbReference type="InterPro" id="IPR053924">
    <property type="entry name" value="RecX_HTH_2nd"/>
</dbReference>
<comment type="similarity">
    <text evidence="2">Belongs to the RecX family.</text>
</comment>
<dbReference type="PANTHER" id="PTHR33602:SF1">
    <property type="entry name" value="REGULATORY PROTEIN RECX FAMILY PROTEIN"/>
    <property type="match status" value="1"/>
</dbReference>
<evidence type="ECO:0000259" key="5">
    <source>
        <dbReference type="Pfam" id="PF02631"/>
    </source>
</evidence>
<dbReference type="Pfam" id="PF02631">
    <property type="entry name" value="RecX_HTH2"/>
    <property type="match status" value="1"/>
</dbReference>
<evidence type="ECO:0000256" key="3">
    <source>
        <dbReference type="ARBA" id="ARBA00018111"/>
    </source>
</evidence>
<proteinExistence type="inferred from homology"/>
<dbReference type="InterPro" id="IPR053925">
    <property type="entry name" value="RecX_HTH_3rd"/>
</dbReference>
<feature type="domain" description="RecX third three-helical" evidence="6">
    <location>
        <begin position="107"/>
        <end position="150"/>
    </location>
</feature>
<evidence type="ECO:0000256" key="2">
    <source>
        <dbReference type="ARBA" id="ARBA00009695"/>
    </source>
</evidence>
<dbReference type="InterPro" id="IPR003783">
    <property type="entry name" value="Regulatory_RecX"/>
</dbReference>
<dbReference type="InterPro" id="IPR036388">
    <property type="entry name" value="WH-like_DNA-bd_sf"/>
</dbReference>
<accession>A0A1H6RKS2</accession>
<dbReference type="Proteomes" id="UP000183077">
    <property type="component" value="Unassembled WGS sequence"/>
</dbReference>
<dbReference type="PANTHER" id="PTHR33602">
    <property type="entry name" value="REGULATORY PROTEIN RECX FAMILY PROTEIN"/>
    <property type="match status" value="1"/>
</dbReference>
<dbReference type="EMBL" id="FNYS01000001">
    <property type="protein sequence ID" value="SEI53914.1"/>
    <property type="molecule type" value="Genomic_DNA"/>
</dbReference>
<gene>
    <name evidence="7" type="ORF">SAMN04488018_101463</name>
</gene>
<dbReference type="RefSeq" id="WP_082671498.1">
    <property type="nucleotide sequence ID" value="NZ_FNYS01000001.1"/>
</dbReference>
<dbReference type="GO" id="GO:0006282">
    <property type="term" value="P:regulation of DNA repair"/>
    <property type="evidence" value="ECO:0007669"/>
    <property type="project" value="InterPro"/>
</dbReference>
<evidence type="ECO:0000256" key="4">
    <source>
        <dbReference type="ARBA" id="ARBA00022490"/>
    </source>
</evidence>
<keyword evidence="4" id="KW-0963">Cytoplasm</keyword>
<evidence type="ECO:0000313" key="7">
    <source>
        <dbReference type="EMBL" id="SEI53914.1"/>
    </source>
</evidence>
<dbReference type="Pfam" id="PF21981">
    <property type="entry name" value="RecX_HTH3"/>
    <property type="match status" value="1"/>
</dbReference>